<dbReference type="InParanoid" id="D2VX54"/>
<reference evidence="18 19" key="1">
    <citation type="journal article" date="2010" name="Cell">
        <title>The genome of Naegleria gruberi illuminates early eukaryotic versatility.</title>
        <authorList>
            <person name="Fritz-Laylin L.K."/>
            <person name="Prochnik S.E."/>
            <person name="Ginger M.L."/>
            <person name="Dacks J.B."/>
            <person name="Carpenter M.L."/>
            <person name="Field M.C."/>
            <person name="Kuo A."/>
            <person name="Paredez A."/>
            <person name="Chapman J."/>
            <person name="Pham J."/>
            <person name="Shu S."/>
            <person name="Neupane R."/>
            <person name="Cipriano M."/>
            <person name="Mancuso J."/>
            <person name="Tu H."/>
            <person name="Salamov A."/>
            <person name="Lindquist E."/>
            <person name="Shapiro H."/>
            <person name="Lucas S."/>
            <person name="Grigoriev I.V."/>
            <person name="Cande W.Z."/>
            <person name="Fulton C."/>
            <person name="Rokhsar D.S."/>
            <person name="Dawson S.C."/>
        </authorList>
    </citation>
    <scope>NUCLEOTIDE SEQUENCE [LARGE SCALE GENOMIC DNA]</scope>
    <source>
        <strain evidence="18 19">NEG-M</strain>
    </source>
</reference>
<dbReference type="GO" id="GO:0005739">
    <property type="term" value="C:mitochondrion"/>
    <property type="evidence" value="ECO:0007669"/>
    <property type="project" value="TreeGrafter"/>
</dbReference>
<keyword evidence="8 14" id="KW-0067">ATP-binding</keyword>
<dbReference type="GO" id="GO:0006310">
    <property type="term" value="P:DNA recombination"/>
    <property type="evidence" value="ECO:0007669"/>
    <property type="project" value="UniProtKB-KW"/>
</dbReference>
<dbReference type="CDD" id="cd07900">
    <property type="entry name" value="Adenylation_DNA_ligase_I_Euk"/>
    <property type="match status" value="1"/>
</dbReference>
<evidence type="ECO:0000256" key="7">
    <source>
        <dbReference type="ARBA" id="ARBA00022763"/>
    </source>
</evidence>
<dbReference type="Gene3D" id="1.10.3260.10">
    <property type="entry name" value="DNA ligase, ATP-dependent, N-terminal domain"/>
    <property type="match status" value="1"/>
</dbReference>
<dbReference type="GO" id="GO:0016799">
    <property type="term" value="F:hydrolase activity, hydrolyzing N-glycosyl compounds"/>
    <property type="evidence" value="ECO:0007669"/>
    <property type="project" value="InterPro"/>
</dbReference>
<dbReference type="InterPro" id="IPR012310">
    <property type="entry name" value="DNA_ligase_ATP-dep_cent"/>
</dbReference>
<dbReference type="VEuPathDB" id="AmoebaDB:NAEGRDRAFT_59468"/>
<dbReference type="GO" id="GO:0006281">
    <property type="term" value="P:DNA repair"/>
    <property type="evidence" value="ECO:0007669"/>
    <property type="project" value="UniProtKB-KW"/>
</dbReference>
<dbReference type="Gene3D" id="3.90.245.10">
    <property type="entry name" value="Ribonucleoside hydrolase-like"/>
    <property type="match status" value="1"/>
</dbReference>
<keyword evidence="4" id="KW-0132">Cell division</keyword>
<dbReference type="Gene3D" id="3.30.1490.70">
    <property type="match status" value="1"/>
</dbReference>
<dbReference type="STRING" id="5762.D2VX54"/>
<evidence type="ECO:0000256" key="2">
    <source>
        <dbReference type="ARBA" id="ARBA00007572"/>
    </source>
</evidence>
<dbReference type="InterPro" id="IPR050191">
    <property type="entry name" value="ATP-dep_DNA_ligase"/>
</dbReference>
<dbReference type="NCBIfam" id="TIGR00574">
    <property type="entry name" value="dnl1"/>
    <property type="match status" value="1"/>
</dbReference>
<dbReference type="GO" id="GO:0003677">
    <property type="term" value="F:DNA binding"/>
    <property type="evidence" value="ECO:0007669"/>
    <property type="project" value="InterPro"/>
</dbReference>
<evidence type="ECO:0000256" key="4">
    <source>
        <dbReference type="ARBA" id="ARBA00022618"/>
    </source>
</evidence>
<evidence type="ECO:0000256" key="10">
    <source>
        <dbReference type="ARBA" id="ARBA00023204"/>
    </source>
</evidence>
<proteinExistence type="inferred from homology"/>
<dbReference type="EC" id="6.5.1.1" evidence="14"/>
<dbReference type="FunFam" id="2.40.50.140:FF:000062">
    <property type="entry name" value="DNA ligase"/>
    <property type="match status" value="1"/>
</dbReference>
<evidence type="ECO:0000256" key="5">
    <source>
        <dbReference type="ARBA" id="ARBA00022705"/>
    </source>
</evidence>
<dbReference type="FunFam" id="1.10.3260.10:FF:000001">
    <property type="entry name" value="DNA ligase"/>
    <property type="match status" value="1"/>
</dbReference>
<comment type="subcellular location">
    <subcellularLocation>
        <location evidence="1">Nucleus</location>
    </subcellularLocation>
</comment>
<dbReference type="InterPro" id="IPR036452">
    <property type="entry name" value="Ribo_hydro-like"/>
</dbReference>
<keyword evidence="6 14" id="KW-0547">Nucleotide-binding</keyword>
<evidence type="ECO:0000259" key="17">
    <source>
        <dbReference type="PROSITE" id="PS50160"/>
    </source>
</evidence>
<dbReference type="Gene3D" id="3.30.470.30">
    <property type="entry name" value="DNA ligase/mRNA capping enzyme"/>
    <property type="match status" value="1"/>
</dbReference>
<dbReference type="FunCoup" id="D2VX54">
    <property type="interactions" value="483"/>
</dbReference>
<feature type="region of interest" description="Disordered" evidence="16">
    <location>
        <begin position="99"/>
        <end position="188"/>
    </location>
</feature>
<comment type="catalytic activity">
    <reaction evidence="13 14">
        <text>ATP + (deoxyribonucleotide)n-3'-hydroxyl + 5'-phospho-(deoxyribonucleotide)m = (deoxyribonucleotide)n+m + AMP + diphosphate.</text>
        <dbReference type="EC" id="6.5.1.1"/>
    </reaction>
</comment>
<name>D2VX54_NAEGR</name>
<protein>
    <recommendedName>
        <fullName evidence="14">DNA ligase</fullName>
        <ecNumber evidence="14">6.5.1.1</ecNumber>
    </recommendedName>
</protein>
<feature type="domain" description="ATP-dependent DNA ligase family profile" evidence="17">
    <location>
        <begin position="580"/>
        <end position="716"/>
    </location>
</feature>
<keyword evidence="7 14" id="KW-0227">DNA damage</keyword>
<feature type="compositionally biased region" description="Acidic residues" evidence="16">
    <location>
        <begin position="140"/>
        <end position="153"/>
    </location>
</feature>
<dbReference type="Pfam" id="PF04679">
    <property type="entry name" value="DNA_ligase_A_C"/>
    <property type="match status" value="1"/>
</dbReference>
<dbReference type="InterPro" id="IPR012309">
    <property type="entry name" value="DNA_ligase_ATP-dep_C"/>
</dbReference>
<dbReference type="PROSITE" id="PS50160">
    <property type="entry name" value="DNA_LIGASE_A3"/>
    <property type="match status" value="1"/>
</dbReference>
<organism evidence="19">
    <name type="scientific">Naegleria gruberi</name>
    <name type="common">Amoeba</name>
    <dbReference type="NCBI Taxonomy" id="5762"/>
    <lineage>
        <taxon>Eukaryota</taxon>
        <taxon>Discoba</taxon>
        <taxon>Heterolobosea</taxon>
        <taxon>Tetramitia</taxon>
        <taxon>Eutetramitia</taxon>
        <taxon>Vahlkampfiidae</taxon>
        <taxon>Naegleria</taxon>
    </lineage>
</organism>
<dbReference type="GO" id="GO:0071897">
    <property type="term" value="P:DNA biosynthetic process"/>
    <property type="evidence" value="ECO:0007669"/>
    <property type="project" value="InterPro"/>
</dbReference>
<gene>
    <name evidence="18" type="ORF">NAEGRDRAFT_59468</name>
</gene>
<dbReference type="Proteomes" id="UP000006671">
    <property type="component" value="Unassembled WGS sequence"/>
</dbReference>
<feature type="compositionally biased region" description="Acidic residues" evidence="16">
    <location>
        <begin position="166"/>
        <end position="182"/>
    </location>
</feature>
<feature type="compositionally biased region" description="Basic and acidic residues" evidence="16">
    <location>
        <begin position="112"/>
        <end position="139"/>
    </location>
</feature>
<dbReference type="GO" id="GO:0005634">
    <property type="term" value="C:nucleus"/>
    <property type="evidence" value="ECO:0007669"/>
    <property type="project" value="UniProtKB-SubCell"/>
</dbReference>
<dbReference type="InterPro" id="IPR012340">
    <property type="entry name" value="NA-bd_OB-fold"/>
</dbReference>
<dbReference type="GO" id="GO:0003910">
    <property type="term" value="F:DNA ligase (ATP) activity"/>
    <property type="evidence" value="ECO:0007669"/>
    <property type="project" value="UniProtKB-EC"/>
</dbReference>
<dbReference type="FunFam" id="3.30.470.30:FF:000016">
    <property type="entry name" value="DNA ligase"/>
    <property type="match status" value="1"/>
</dbReference>
<keyword evidence="12" id="KW-0131">Cell cycle</keyword>
<evidence type="ECO:0000256" key="15">
    <source>
        <dbReference type="RuleBase" id="RU004196"/>
    </source>
</evidence>
<evidence type="ECO:0000256" key="14">
    <source>
        <dbReference type="RuleBase" id="RU000617"/>
    </source>
</evidence>
<dbReference type="GO" id="GO:0005524">
    <property type="term" value="F:ATP binding"/>
    <property type="evidence" value="ECO:0007669"/>
    <property type="project" value="UniProtKB-KW"/>
</dbReference>
<dbReference type="GeneID" id="8853946"/>
<evidence type="ECO:0000313" key="19">
    <source>
        <dbReference type="Proteomes" id="UP000006671"/>
    </source>
</evidence>
<evidence type="ECO:0000256" key="12">
    <source>
        <dbReference type="ARBA" id="ARBA00023306"/>
    </source>
</evidence>
<keyword evidence="11" id="KW-0539">Nucleus</keyword>
<accession>D2VX54</accession>
<dbReference type="Pfam" id="PF01068">
    <property type="entry name" value="DNA_ligase_A_M"/>
    <property type="match status" value="1"/>
</dbReference>
<evidence type="ECO:0000256" key="1">
    <source>
        <dbReference type="ARBA" id="ARBA00004123"/>
    </source>
</evidence>
<sequence length="846" mass="96291">MRVDIECNSRFCDGRTVCDIYHMTNLPKNVHVTMKMNVSAFWDLLFDCLNQVNNVTVSTRINETTSRQKLLLKIKKNEKRTIFLDVSFTNLEQSHNYRKNRSFFGSKNSQQTEKRKRNDEERKEKVEQSDETKKRKIIDDEIDDETIEEEEEEKTSTLMDTTSYSSDEEEEEDHDEIEEENDSVSCKVSTSVKKNSKAPNYEYNSYDPIASATWKTGNRFVFTTLILSKFKSAPYLFLAKTLDEISKIGSSIKKTELLCNCFRSIIATSPSDLLYSVYLSINKLAPSHFGIELGVGESLIMKALAEATGKTLKKIKELSVKEGDLGLVANVARSTQKTMFKPKSLTLKSVYDSFKFIATTEGKKSMNTKVEKIKLLLVSSVDVEPMFIIRSLQGKLRIGLGEETVLIALSHAILLSRGGKKVLDEADLKFAKETLKSVYSELPSYDDIIPALLEHGFEKLHDICHLKPGFPVRPMLAKSAKGVQELFDRFGEKEFTCEFKYDGERAQIHMLPDKSIKIFSRNMENHTSKYPDLIQMLPQVTKEHVKSFIIDCEVVAFDPIEKKIKPFQVLSTRGRKNININDIKVQVCLFAFDILYINGESCLKKNLKERRGILHDSFATSDDKFMFASHRDTNDLNDIQVFLEDSIKGNCEGLMVKTLEVDATYEPSKRSFNWLKLKKDYIEGLGDSVDLVVIGGYKGRGKRTGVYGGFLLACFDPESDQYQSICKIGTGFSDEMLKECADKMNEHIISAPKSYFSFRESQRPDVWFDANVVWEIKAADLTISPAHMAAIGLVDESKGIALRFPRFVRTREDKKPEQATSAEQIADLYNSQAVIAQNKKPNKNHF</sequence>
<keyword evidence="10 14" id="KW-0234">DNA repair</keyword>
<keyword evidence="19" id="KW-1185">Reference proteome</keyword>
<dbReference type="SUPFAM" id="SSF50249">
    <property type="entry name" value="Nucleic acid-binding proteins"/>
    <property type="match status" value="1"/>
</dbReference>
<evidence type="ECO:0000256" key="13">
    <source>
        <dbReference type="ARBA" id="ARBA00034003"/>
    </source>
</evidence>
<dbReference type="Gene3D" id="2.40.50.140">
    <property type="entry name" value="Nucleic acid-binding proteins"/>
    <property type="match status" value="1"/>
</dbReference>
<dbReference type="KEGG" id="ngr:NAEGRDRAFT_59468"/>
<dbReference type="PROSITE" id="PS00697">
    <property type="entry name" value="DNA_LIGASE_A1"/>
    <property type="match status" value="1"/>
</dbReference>
<dbReference type="CDD" id="cd07969">
    <property type="entry name" value="OBF_DNA_ligase_I"/>
    <property type="match status" value="1"/>
</dbReference>
<dbReference type="GO" id="GO:0006273">
    <property type="term" value="P:lagging strand elongation"/>
    <property type="evidence" value="ECO:0007669"/>
    <property type="project" value="TreeGrafter"/>
</dbReference>
<evidence type="ECO:0000313" key="18">
    <source>
        <dbReference type="EMBL" id="EFC38618.1"/>
    </source>
</evidence>
<keyword evidence="3 14" id="KW-0436">Ligase</keyword>
<dbReference type="AlphaFoldDB" id="D2VX54"/>
<dbReference type="InterPro" id="IPR016059">
    <property type="entry name" value="DNA_ligase_ATP-dep_CS"/>
</dbReference>
<evidence type="ECO:0000256" key="9">
    <source>
        <dbReference type="ARBA" id="ARBA00023172"/>
    </source>
</evidence>
<evidence type="ECO:0000256" key="11">
    <source>
        <dbReference type="ARBA" id="ARBA00023242"/>
    </source>
</evidence>
<evidence type="ECO:0000256" key="16">
    <source>
        <dbReference type="SAM" id="MobiDB-lite"/>
    </source>
</evidence>
<dbReference type="RefSeq" id="XP_002671362.1">
    <property type="nucleotide sequence ID" value="XM_002671316.1"/>
</dbReference>
<dbReference type="EMBL" id="GG738906">
    <property type="protein sequence ID" value="EFC38618.1"/>
    <property type="molecule type" value="Genomic_DNA"/>
</dbReference>
<dbReference type="PANTHER" id="PTHR45674">
    <property type="entry name" value="DNA LIGASE 1/3 FAMILY MEMBER"/>
    <property type="match status" value="1"/>
</dbReference>
<dbReference type="SUPFAM" id="SSF53590">
    <property type="entry name" value="Nucleoside hydrolase"/>
    <property type="match status" value="1"/>
</dbReference>
<dbReference type="InterPro" id="IPR000977">
    <property type="entry name" value="DNA_ligase_ATP-dep"/>
</dbReference>
<dbReference type="Pfam" id="PF04675">
    <property type="entry name" value="DNA_ligase_A_N"/>
    <property type="match status" value="1"/>
</dbReference>
<comment type="similarity">
    <text evidence="2 15">Belongs to the ATP-dependent DNA ligase family.</text>
</comment>
<keyword evidence="5" id="KW-0235">DNA replication</keyword>
<dbReference type="InterPro" id="IPR036599">
    <property type="entry name" value="DNA_ligase_N_sf"/>
</dbReference>
<dbReference type="PANTHER" id="PTHR45674:SF4">
    <property type="entry name" value="DNA LIGASE 1"/>
    <property type="match status" value="1"/>
</dbReference>
<evidence type="ECO:0000256" key="3">
    <source>
        <dbReference type="ARBA" id="ARBA00022598"/>
    </source>
</evidence>
<dbReference type="PROSITE" id="PS00333">
    <property type="entry name" value="DNA_LIGASE_A2"/>
    <property type="match status" value="1"/>
</dbReference>
<keyword evidence="9 14" id="KW-0233">DNA recombination</keyword>
<evidence type="ECO:0000256" key="6">
    <source>
        <dbReference type="ARBA" id="ARBA00022741"/>
    </source>
</evidence>
<dbReference type="GO" id="GO:0051301">
    <property type="term" value="P:cell division"/>
    <property type="evidence" value="ECO:0007669"/>
    <property type="project" value="UniProtKB-KW"/>
</dbReference>
<dbReference type="OrthoDB" id="206088at2759"/>
<dbReference type="eggNOG" id="KOG0967">
    <property type="taxonomic scope" value="Eukaryota"/>
</dbReference>
<dbReference type="InterPro" id="IPR012308">
    <property type="entry name" value="DNA_ligase_ATP-dep_N"/>
</dbReference>
<dbReference type="OMA" id="WIKYKRD"/>
<dbReference type="SUPFAM" id="SSF56091">
    <property type="entry name" value="DNA ligase/mRNA capping enzyme, catalytic domain"/>
    <property type="match status" value="1"/>
</dbReference>
<evidence type="ECO:0000256" key="8">
    <source>
        <dbReference type="ARBA" id="ARBA00022840"/>
    </source>
</evidence>
<dbReference type="SUPFAM" id="SSF117018">
    <property type="entry name" value="ATP-dependent DNA ligase DNA-binding domain"/>
    <property type="match status" value="1"/>
</dbReference>